<accession>A0AAU7VAY6</accession>
<dbReference type="RefSeq" id="WP_350258794.1">
    <property type="nucleotide sequence ID" value="NZ_CP138335.1"/>
</dbReference>
<sequence length="62" mass="6602">METVANQALAEQLRSAVASVASELDLEYIDGMIAAEAWSEAVVSCRETAQLHGLILPDELTA</sequence>
<organism evidence="1">
    <name type="scientific">Scrofimicrobium appendicitidis</name>
    <dbReference type="NCBI Taxonomy" id="3079930"/>
    <lineage>
        <taxon>Bacteria</taxon>
        <taxon>Bacillati</taxon>
        <taxon>Actinomycetota</taxon>
        <taxon>Actinomycetes</taxon>
        <taxon>Actinomycetales</taxon>
        <taxon>Actinomycetaceae</taxon>
        <taxon>Scrofimicrobium</taxon>
    </lineage>
</organism>
<protein>
    <submittedName>
        <fullName evidence="1">Uncharacterized protein</fullName>
    </submittedName>
</protein>
<dbReference type="AlphaFoldDB" id="A0AAU7VAY6"/>
<evidence type="ECO:0000313" key="1">
    <source>
        <dbReference type="EMBL" id="XBW08594.1"/>
    </source>
</evidence>
<name>A0AAU7VAY6_9ACTO</name>
<gene>
    <name evidence="1" type="ORF">SAC06_03275</name>
</gene>
<dbReference type="EMBL" id="CP138335">
    <property type="protein sequence ID" value="XBW08594.1"/>
    <property type="molecule type" value="Genomic_DNA"/>
</dbReference>
<reference evidence="1" key="1">
    <citation type="submission" date="2023-11" db="EMBL/GenBank/DDBJ databases">
        <title>Scrofimicrobium hongkongense sp. nov., isolated from a patient with peritonitis.</title>
        <authorList>
            <person name="Lao H.Y."/>
            <person name="Wong A.Y.P."/>
            <person name="Ng T.L."/>
            <person name="Wong R.Y.L."/>
            <person name="Yau M.C.Y."/>
            <person name="Lam J.Y.W."/>
            <person name="Siu G.K.H."/>
        </authorList>
    </citation>
    <scope>NUCLEOTIDE SEQUENCE</scope>
    <source>
        <strain evidence="1">R131</strain>
    </source>
</reference>
<dbReference type="KEGG" id="sapp:SAC06_03275"/>
<proteinExistence type="predicted"/>